<sequence length="102" mass="11726">MKAEISSITTPRTFMTLAKKHETIAIDIKEKPKIYLSVLKLDIHHRSVPIHLQGFLADHFHLVGHSQVRLSRPHRLATRSPRLLYLLLPRFQNGSSRPGFPD</sequence>
<evidence type="ECO:0000313" key="1">
    <source>
        <dbReference type="EMBL" id="GBM21909.1"/>
    </source>
</evidence>
<reference evidence="1 2" key="1">
    <citation type="journal article" date="2019" name="Sci. Rep.">
        <title>Orb-weaving spider Araneus ventricosus genome elucidates the spidroin gene catalogue.</title>
        <authorList>
            <person name="Kono N."/>
            <person name="Nakamura H."/>
            <person name="Ohtoshi R."/>
            <person name="Moran D.A.P."/>
            <person name="Shinohara A."/>
            <person name="Yoshida Y."/>
            <person name="Fujiwara M."/>
            <person name="Mori M."/>
            <person name="Tomita M."/>
            <person name="Arakawa K."/>
        </authorList>
    </citation>
    <scope>NUCLEOTIDE SEQUENCE [LARGE SCALE GENOMIC DNA]</scope>
</reference>
<evidence type="ECO:0000313" key="2">
    <source>
        <dbReference type="Proteomes" id="UP000499080"/>
    </source>
</evidence>
<dbReference type="AlphaFoldDB" id="A0A4Y2E0Q2"/>
<accession>A0A4Y2E0Q2</accession>
<dbReference type="Proteomes" id="UP000499080">
    <property type="component" value="Unassembled WGS sequence"/>
</dbReference>
<proteinExistence type="predicted"/>
<dbReference type="EMBL" id="BGPR01000469">
    <property type="protein sequence ID" value="GBM21909.1"/>
    <property type="molecule type" value="Genomic_DNA"/>
</dbReference>
<keyword evidence="2" id="KW-1185">Reference proteome</keyword>
<protein>
    <submittedName>
        <fullName evidence="1">Uncharacterized protein</fullName>
    </submittedName>
</protein>
<gene>
    <name evidence="1" type="ORF">AVEN_11309_1</name>
</gene>
<comment type="caution">
    <text evidence="1">The sequence shown here is derived from an EMBL/GenBank/DDBJ whole genome shotgun (WGS) entry which is preliminary data.</text>
</comment>
<name>A0A4Y2E0Q2_ARAVE</name>
<organism evidence="1 2">
    <name type="scientific">Araneus ventricosus</name>
    <name type="common">Orbweaver spider</name>
    <name type="synonym">Epeira ventricosa</name>
    <dbReference type="NCBI Taxonomy" id="182803"/>
    <lineage>
        <taxon>Eukaryota</taxon>
        <taxon>Metazoa</taxon>
        <taxon>Ecdysozoa</taxon>
        <taxon>Arthropoda</taxon>
        <taxon>Chelicerata</taxon>
        <taxon>Arachnida</taxon>
        <taxon>Araneae</taxon>
        <taxon>Araneomorphae</taxon>
        <taxon>Entelegynae</taxon>
        <taxon>Araneoidea</taxon>
        <taxon>Araneidae</taxon>
        <taxon>Araneus</taxon>
    </lineage>
</organism>